<gene>
    <name evidence="3" type="ORF">BESB_072720</name>
</gene>
<dbReference type="EMBL" id="NWUJ01000007">
    <property type="protein sequence ID" value="PFH34120.1"/>
    <property type="molecule type" value="Genomic_DNA"/>
</dbReference>
<feature type="compositionally biased region" description="Basic and acidic residues" evidence="1">
    <location>
        <begin position="462"/>
        <end position="476"/>
    </location>
</feature>
<feature type="compositionally biased region" description="Low complexity" evidence="1">
    <location>
        <begin position="447"/>
        <end position="461"/>
    </location>
</feature>
<feature type="region of interest" description="Disordered" evidence="1">
    <location>
        <begin position="761"/>
        <end position="865"/>
    </location>
</feature>
<evidence type="ECO:0000313" key="3">
    <source>
        <dbReference type="EMBL" id="PFH34120.1"/>
    </source>
</evidence>
<feature type="compositionally biased region" description="Basic and acidic residues" evidence="1">
    <location>
        <begin position="567"/>
        <end position="583"/>
    </location>
</feature>
<dbReference type="Gene3D" id="3.30.710.10">
    <property type="entry name" value="Potassium Channel Kv1.1, Chain A"/>
    <property type="match status" value="1"/>
</dbReference>
<comment type="caution">
    <text evidence="3">The sequence shown here is derived from an EMBL/GenBank/DDBJ whole genome shotgun (WGS) entry which is preliminary data.</text>
</comment>
<feature type="region of interest" description="Disordered" evidence="1">
    <location>
        <begin position="378"/>
        <end position="404"/>
    </location>
</feature>
<feature type="compositionally biased region" description="Low complexity" evidence="1">
    <location>
        <begin position="1027"/>
        <end position="1044"/>
    </location>
</feature>
<dbReference type="VEuPathDB" id="ToxoDB:BESB_072720"/>
<feature type="compositionally biased region" description="Basic and acidic residues" evidence="1">
    <location>
        <begin position="276"/>
        <end position="292"/>
    </location>
</feature>
<feature type="region of interest" description="Disordered" evidence="1">
    <location>
        <begin position="1427"/>
        <end position="1447"/>
    </location>
</feature>
<sequence>MDFSHPLHARLRPRASPGGASSTGGVQEIYTSRYRMSYGCHFAAATAHDSSVYVIEHDLKIYRLLNPLSESAEPDVACASALASRDGPACCAYGGRCPFCSPGRDASLAEARREENERRRLRGAGGERPRDVEERGPVVMGSEWRKQLLVDVIPYLFCHHRKEYSKIFTGNKQFDLTRMKELRRSCCLMANSCDGMLYLLLHHTLFRISLSGVMAPVADLVQAATSLLRENRAGPILLGPPTASEAEASRRGGHARRTREQSRARCRRAHASCPHGHRDCAGRGERDRRALNGRDPGAARPERALRPREGTFDAAAGQAPEAWRCPLSSEVHAPLAEATKERGSGAHLATQAEPNAVSGEGPDSCAFSSLSSLSQWSSASSSAAEDRVPRPRKKKQSDAESEEDFLSSMMFHTRLDGASPDAPLEVASCCIDGRGWCFFTIQAGGDSRASPPATGSSSPSPDGRRGELGRHAEKRESLRKPDGVLLCLDAGAATPVIRPVFFPTTVDPGRVLLPSVAAHPVGGITCAVDQAARTVKTPQGRRAGATWRWRSRRGRRRAAPAGAVLHSPDERHTRGDESQRDGEGSQEPQTRVERPGDDRGQAGDRDDGDTGDCGQQLESGGDGRGERAAGGADESEAGDPRDGDSASEGRDEGVGQAGVPQGVFGWALGGAGGPSLPQGSDEGAEVGPECRPPPEPRQGSAPEGNETCGEAERGEAEGCRGAEEGCASEVRADSSGPSIDSELATSALYGVASYFFSSVASSSYSSTPLLGESVPASAGSPPFQPSPVEASSAPEASRDNRELIGRGRSESETDVRETASSREGNQHEDAAGDEEQEEDEGEAQQSSEDEDEEKEEEDDRTRSDWWFYPVDEDEPWNLVPMMQVMNNRELHELAQQTTLNFGGNLENSVCIYAFDRYSACCWLLWQPGRSVRDHRKGDAAVSLECAYLIQLPADLYWREAQRCLIALREKQREARRRARRRAKAQRRARRTARGRERREAAGRARGESGRRHGGNEGGRRLTPRGASANEESSNATSSTASSTSSDEEDEDEPFFSSATAALFGPRLCDTAFVSGACTPPLEPRYGGDNRRPPAPALLHIIAQDARHLEVREMFPTSTGHLLIMAEAGNKLKRSNRPPVQVVGPLHPAPPVSRSAGAQLAPGLASVSSLSQSLVAARSSTTSVLGWRGSSPQSELLAAAGAGLGHLPRRSETFGSASGSTLLPGSTSLFASLSSTLAWAAAPAGISPGSGEEPEGGAASEVMRVASLSSIPSSRVRRLGGAGSSTGSGSPPESALPVGRGRSAPGGTGGPAAARSSALAATSAGLPPMRAAGVATAGSALLLPRASDASRLLVPGTSPGVAYHLQQNHVIAATAETGGDDGEEDCDAVVLFLLDGLLRCEAESSVYFSGVPSHAAAAGESAAGPAGVWHSSDAGRGESGRATGFGKKYGNRPSRRGIAASAISSFLDPYETSKRGYHEATVRPASTAEGHGRAAFSVSVSSLTRDVAGSSACMSYPPQDSCCSAVSSTAWAAPSFTQLKSSLCCFCFLRCRYLGAGTPKATAWRASEDACSLWADAIFASASHAGSGPLVLHKNFLDVEICCSDGVRLPSHRALLAAKSSFFEAMLTGVCAWREQEPHADAARGRKDGIWSLNLPSHSSRVVAPILQYLASDKLVIPSRCCCSHCCPFAEAEASEGDGAARQGKPRGSCSRCTYTWLLELFACAQFCLLQSLQLEIAHLACRFINKHSALFALCSPWTAGHPRLLRFAAQTLFLHFPCPSAFLHWPFRASACALGLEEDLGFACGRTRQEAQALGDGRRKRDSGKRERRRRMKETPLAILASAPVFPHLFGASNAWLMTSPACSPVVAQMVQQLIAAGKPLCRRRCSGGSKLPSVEEGREAADVSLAKATVLFLFGYRLCLPGYSCISPQILLCMPQLHESAAEQCHGLCPLPPWADEDTVGTPDPLHWPGRPSALHQREGDRVKRGERVCPRSFGIVDRWGKALGLTREVRRRVERELQGIIAAMG</sequence>
<feature type="region of interest" description="Disordered" evidence="1">
    <location>
        <begin position="1274"/>
        <end position="1314"/>
    </location>
</feature>
<feature type="compositionally biased region" description="Basic residues" evidence="1">
    <location>
        <begin position="976"/>
        <end position="992"/>
    </location>
</feature>
<protein>
    <recommendedName>
        <fullName evidence="2">BTB domain-containing protein</fullName>
    </recommendedName>
</protein>
<feature type="compositionally biased region" description="Basic and acidic residues" evidence="1">
    <location>
        <begin position="993"/>
        <end position="1019"/>
    </location>
</feature>
<feature type="compositionally biased region" description="Acidic residues" evidence="1">
    <location>
        <begin position="831"/>
        <end position="858"/>
    </location>
</feature>
<feature type="region of interest" description="Disordered" evidence="1">
    <location>
        <begin position="534"/>
        <end position="722"/>
    </location>
</feature>
<feature type="compositionally biased region" description="Basic and acidic residues" evidence="1">
    <location>
        <begin position="710"/>
        <end position="722"/>
    </location>
</feature>
<dbReference type="Proteomes" id="UP000224006">
    <property type="component" value="Unassembled WGS sequence"/>
</dbReference>
<feature type="compositionally biased region" description="Basic residues" evidence="1">
    <location>
        <begin position="549"/>
        <end position="558"/>
    </location>
</feature>
<name>A0A2A9MFG4_BESBE</name>
<feature type="region of interest" description="Disordered" evidence="1">
    <location>
        <begin position="446"/>
        <end position="476"/>
    </location>
</feature>
<organism evidence="3 4">
    <name type="scientific">Besnoitia besnoiti</name>
    <name type="common">Apicomplexan protozoan</name>
    <dbReference type="NCBI Taxonomy" id="94643"/>
    <lineage>
        <taxon>Eukaryota</taxon>
        <taxon>Sar</taxon>
        <taxon>Alveolata</taxon>
        <taxon>Apicomplexa</taxon>
        <taxon>Conoidasida</taxon>
        <taxon>Coccidia</taxon>
        <taxon>Eucoccidiorida</taxon>
        <taxon>Eimeriorina</taxon>
        <taxon>Sarcocystidae</taxon>
        <taxon>Besnoitia</taxon>
    </lineage>
</organism>
<feature type="compositionally biased region" description="Basic and acidic residues" evidence="1">
    <location>
        <begin position="638"/>
        <end position="653"/>
    </location>
</feature>
<feature type="compositionally biased region" description="Basic and acidic residues" evidence="1">
    <location>
        <begin position="125"/>
        <end position="134"/>
    </location>
</feature>
<feature type="compositionally biased region" description="Low complexity" evidence="1">
    <location>
        <begin position="1286"/>
        <end position="1302"/>
    </location>
</feature>
<dbReference type="CDD" id="cd18186">
    <property type="entry name" value="BTB_POZ_ZBTB_KLHL-like"/>
    <property type="match status" value="1"/>
</dbReference>
<dbReference type="InterPro" id="IPR000210">
    <property type="entry name" value="BTB/POZ_dom"/>
</dbReference>
<dbReference type="SUPFAM" id="SSF54695">
    <property type="entry name" value="POZ domain"/>
    <property type="match status" value="1"/>
</dbReference>
<dbReference type="STRING" id="94643.A0A2A9MFG4"/>
<accession>A0A2A9MFG4</accession>
<feature type="compositionally biased region" description="Basic and acidic residues" evidence="1">
    <location>
        <begin position="300"/>
        <end position="311"/>
    </location>
</feature>
<feature type="region of interest" description="Disordered" evidence="1">
    <location>
        <begin position="976"/>
        <end position="1054"/>
    </location>
</feature>
<dbReference type="KEGG" id="bbes:BESB_072720"/>
<feature type="region of interest" description="Disordered" evidence="1">
    <location>
        <begin position="234"/>
        <end position="316"/>
    </location>
</feature>
<proteinExistence type="predicted"/>
<dbReference type="SMART" id="SM00225">
    <property type="entry name" value="BTB"/>
    <property type="match status" value="1"/>
</dbReference>
<dbReference type="RefSeq" id="XP_029218129.1">
    <property type="nucleotide sequence ID" value="XM_029365645.1"/>
</dbReference>
<dbReference type="OrthoDB" id="10250130at2759"/>
<feature type="compositionally biased region" description="Basic and acidic residues" evidence="1">
    <location>
        <begin position="796"/>
        <end position="830"/>
    </location>
</feature>
<evidence type="ECO:0000313" key="4">
    <source>
        <dbReference type="Proteomes" id="UP000224006"/>
    </source>
</evidence>
<dbReference type="GeneID" id="40312198"/>
<feature type="compositionally biased region" description="Low complexity" evidence="1">
    <location>
        <begin position="786"/>
        <end position="795"/>
    </location>
</feature>
<keyword evidence="4" id="KW-1185">Reference proteome</keyword>
<reference evidence="3 4" key="1">
    <citation type="submission" date="2017-09" db="EMBL/GenBank/DDBJ databases">
        <title>Genome sequencing of Besnoitia besnoiti strain Bb-Ger1.</title>
        <authorList>
            <person name="Schares G."/>
            <person name="Venepally P."/>
            <person name="Lorenzi H.A."/>
        </authorList>
    </citation>
    <scope>NUCLEOTIDE SEQUENCE [LARGE SCALE GENOMIC DNA]</scope>
    <source>
        <strain evidence="3 4">Bb-Ger1</strain>
    </source>
</reference>
<dbReference type="InterPro" id="IPR011333">
    <property type="entry name" value="SKP1/BTB/POZ_sf"/>
</dbReference>
<evidence type="ECO:0000256" key="1">
    <source>
        <dbReference type="SAM" id="MobiDB-lite"/>
    </source>
</evidence>
<feature type="domain" description="BTB" evidence="2">
    <location>
        <begin position="1596"/>
        <end position="1678"/>
    </location>
</feature>
<feature type="compositionally biased region" description="Basic and acidic residues" evidence="1">
    <location>
        <begin position="590"/>
        <end position="605"/>
    </location>
</feature>
<dbReference type="PROSITE" id="PS50097">
    <property type="entry name" value="BTB"/>
    <property type="match status" value="1"/>
</dbReference>
<evidence type="ECO:0000259" key="2">
    <source>
        <dbReference type="PROSITE" id="PS50097"/>
    </source>
</evidence>
<dbReference type="Pfam" id="PF00651">
    <property type="entry name" value="BTB"/>
    <property type="match status" value="1"/>
</dbReference>
<feature type="region of interest" description="Disordered" evidence="1">
    <location>
        <begin position="112"/>
        <end position="134"/>
    </location>
</feature>